<feature type="transmembrane region" description="Helical" evidence="8">
    <location>
        <begin position="229"/>
        <end position="247"/>
    </location>
</feature>
<dbReference type="InterPro" id="IPR052017">
    <property type="entry name" value="TSUP"/>
</dbReference>
<proteinExistence type="inferred from homology"/>
<evidence type="ECO:0000256" key="7">
    <source>
        <dbReference type="ARBA" id="ARBA00023136"/>
    </source>
</evidence>
<keyword evidence="10" id="KW-1185">Reference proteome</keyword>
<protein>
    <recommendedName>
        <fullName evidence="8">Probable membrane transporter protein</fullName>
    </recommendedName>
</protein>
<evidence type="ECO:0000256" key="3">
    <source>
        <dbReference type="ARBA" id="ARBA00022448"/>
    </source>
</evidence>
<feature type="transmembrane region" description="Helical" evidence="8">
    <location>
        <begin position="76"/>
        <end position="93"/>
    </location>
</feature>
<name>A0A081K612_9GAMM</name>
<evidence type="ECO:0000313" key="9">
    <source>
        <dbReference type="EMBL" id="KEI69588.1"/>
    </source>
</evidence>
<dbReference type="EMBL" id="JOJP01000001">
    <property type="protein sequence ID" value="KEI69588.1"/>
    <property type="molecule type" value="Genomic_DNA"/>
</dbReference>
<reference evidence="9 10" key="1">
    <citation type="submission" date="2014-06" db="EMBL/GenBank/DDBJ databases">
        <title>Whole Genome Sequences of Three Symbiotic Endozoicomonas Bacteria.</title>
        <authorList>
            <person name="Neave M.J."/>
            <person name="Apprill A."/>
            <person name="Voolstra C.R."/>
        </authorList>
    </citation>
    <scope>NUCLEOTIDE SEQUENCE [LARGE SCALE GENOMIC DNA]</scope>
    <source>
        <strain evidence="9 10">DSM 22380</strain>
    </source>
</reference>
<feature type="transmembrane region" description="Helical" evidence="8">
    <location>
        <begin position="133"/>
        <end position="150"/>
    </location>
</feature>
<comment type="subcellular location">
    <subcellularLocation>
        <location evidence="1 8">Cell membrane</location>
        <topology evidence="1 8">Multi-pass membrane protein</topology>
    </subcellularLocation>
</comment>
<dbReference type="RefSeq" id="WP_020581977.1">
    <property type="nucleotide sequence ID" value="NZ_JOJP01000001.1"/>
</dbReference>
<keyword evidence="3" id="KW-0813">Transport</keyword>
<keyword evidence="7 8" id="KW-0472">Membrane</keyword>
<dbReference type="GO" id="GO:0005886">
    <property type="term" value="C:plasma membrane"/>
    <property type="evidence" value="ECO:0007669"/>
    <property type="project" value="UniProtKB-SubCell"/>
</dbReference>
<dbReference type="eggNOG" id="COG0730">
    <property type="taxonomic scope" value="Bacteria"/>
</dbReference>
<accession>A0A081K612</accession>
<dbReference type="Pfam" id="PF01925">
    <property type="entry name" value="TauE"/>
    <property type="match status" value="1"/>
</dbReference>
<feature type="transmembrane region" description="Helical" evidence="8">
    <location>
        <begin position="7"/>
        <end position="32"/>
    </location>
</feature>
<evidence type="ECO:0000256" key="6">
    <source>
        <dbReference type="ARBA" id="ARBA00022989"/>
    </source>
</evidence>
<feature type="transmembrane region" description="Helical" evidence="8">
    <location>
        <begin position="99"/>
        <end position="121"/>
    </location>
</feature>
<dbReference type="PANTHER" id="PTHR30269">
    <property type="entry name" value="TRANSMEMBRANE PROTEIN YFCA"/>
    <property type="match status" value="1"/>
</dbReference>
<dbReference type="InterPro" id="IPR002781">
    <property type="entry name" value="TM_pro_TauE-like"/>
</dbReference>
<feature type="transmembrane region" description="Helical" evidence="8">
    <location>
        <begin position="201"/>
        <end position="217"/>
    </location>
</feature>
<dbReference type="PANTHER" id="PTHR30269:SF37">
    <property type="entry name" value="MEMBRANE TRANSPORTER PROTEIN"/>
    <property type="match status" value="1"/>
</dbReference>
<dbReference type="Proteomes" id="UP000027997">
    <property type="component" value="Unassembled WGS sequence"/>
</dbReference>
<sequence length="251" mass="27172">MLPEFSILAVAIPAVVINGLGKGGLGGALGMIGVPLMSLVMSPLQAAAILLPLLLVMDGFAIWGWRHSVHWKTMRIIMVPGLMGVVLGVLIFYRLPDSAIRLMIGIIAVLFCLHHWLNHLIQGSLKHSSKPGFIAGIFWATVSGFTSFGLHAGGPPMSIYLLPQKLDKKVLAGTTAVFFGIINVAKLSAYGQMGQFTVDNLLLTLILLPFCPLSVRLGMKLVNTLPEKTFYQCLYLGLFITGMKLIMDVMV</sequence>
<keyword evidence="5 8" id="KW-0812">Transmembrane</keyword>
<comment type="caution">
    <text evidence="9">The sequence shown here is derived from an EMBL/GenBank/DDBJ whole genome shotgun (WGS) entry which is preliminary data.</text>
</comment>
<evidence type="ECO:0000256" key="1">
    <source>
        <dbReference type="ARBA" id="ARBA00004651"/>
    </source>
</evidence>
<keyword evidence="6 8" id="KW-1133">Transmembrane helix</keyword>
<keyword evidence="4 8" id="KW-1003">Cell membrane</keyword>
<evidence type="ECO:0000256" key="2">
    <source>
        <dbReference type="ARBA" id="ARBA00009142"/>
    </source>
</evidence>
<organism evidence="9 10">
    <name type="scientific">Endozoicomonas elysicola</name>
    <dbReference type="NCBI Taxonomy" id="305900"/>
    <lineage>
        <taxon>Bacteria</taxon>
        <taxon>Pseudomonadati</taxon>
        <taxon>Pseudomonadota</taxon>
        <taxon>Gammaproteobacteria</taxon>
        <taxon>Oceanospirillales</taxon>
        <taxon>Endozoicomonadaceae</taxon>
        <taxon>Endozoicomonas</taxon>
    </lineage>
</organism>
<dbReference type="AlphaFoldDB" id="A0A081K612"/>
<evidence type="ECO:0000256" key="4">
    <source>
        <dbReference type="ARBA" id="ARBA00022475"/>
    </source>
</evidence>
<feature type="transmembrane region" description="Helical" evidence="8">
    <location>
        <begin position="170"/>
        <end position="189"/>
    </location>
</feature>
<dbReference type="STRING" id="305900.GV64_01485"/>
<gene>
    <name evidence="9" type="ORF">GV64_01485</name>
</gene>
<evidence type="ECO:0000313" key="10">
    <source>
        <dbReference type="Proteomes" id="UP000027997"/>
    </source>
</evidence>
<evidence type="ECO:0000256" key="5">
    <source>
        <dbReference type="ARBA" id="ARBA00022692"/>
    </source>
</evidence>
<evidence type="ECO:0000256" key="8">
    <source>
        <dbReference type="RuleBase" id="RU363041"/>
    </source>
</evidence>
<feature type="transmembrane region" description="Helical" evidence="8">
    <location>
        <begin position="44"/>
        <end position="64"/>
    </location>
</feature>
<comment type="similarity">
    <text evidence="2 8">Belongs to the 4-toluene sulfonate uptake permease (TSUP) (TC 2.A.102) family.</text>
</comment>